<evidence type="ECO:0000256" key="3">
    <source>
        <dbReference type="ARBA" id="ARBA00022448"/>
    </source>
</evidence>
<dbReference type="PANTHER" id="PTHR30588:SF8">
    <property type="entry name" value="BRANCHED-CHAIN AMINO ACID PERMEASE BRAB"/>
    <property type="match status" value="1"/>
</dbReference>
<comment type="function">
    <text evidence="9">Component of the transport system for branched-chain amino acids.</text>
</comment>
<protein>
    <recommendedName>
        <fullName evidence="9">Branched-chain amino acid transport system carrier protein</fullName>
    </recommendedName>
</protein>
<feature type="transmembrane region" description="Helical" evidence="9">
    <location>
        <begin position="42"/>
        <end position="66"/>
    </location>
</feature>
<keyword evidence="6 9" id="KW-0029">Amino-acid transport</keyword>
<dbReference type="NCBIfam" id="TIGR00796">
    <property type="entry name" value="livcs"/>
    <property type="match status" value="1"/>
</dbReference>
<evidence type="ECO:0000256" key="4">
    <source>
        <dbReference type="ARBA" id="ARBA00022475"/>
    </source>
</evidence>
<accession>A0ABV3Q160</accession>
<proteinExistence type="inferred from homology"/>
<dbReference type="Proteomes" id="UP001556040">
    <property type="component" value="Unassembled WGS sequence"/>
</dbReference>
<feature type="transmembrane region" description="Helical" evidence="9">
    <location>
        <begin position="285"/>
        <end position="306"/>
    </location>
</feature>
<feature type="transmembrane region" description="Helical" evidence="9">
    <location>
        <begin position="78"/>
        <end position="99"/>
    </location>
</feature>
<comment type="caution">
    <text evidence="10">The sequence shown here is derived from an EMBL/GenBank/DDBJ whole genome shotgun (WGS) entry which is preliminary data.</text>
</comment>
<evidence type="ECO:0000256" key="6">
    <source>
        <dbReference type="ARBA" id="ARBA00022970"/>
    </source>
</evidence>
<evidence type="ECO:0000313" key="10">
    <source>
        <dbReference type="EMBL" id="MEW9500689.1"/>
    </source>
</evidence>
<feature type="transmembrane region" description="Helical" evidence="9">
    <location>
        <begin position="419"/>
        <end position="437"/>
    </location>
</feature>
<keyword evidence="7 9" id="KW-1133">Transmembrane helix</keyword>
<evidence type="ECO:0000256" key="1">
    <source>
        <dbReference type="ARBA" id="ARBA00004651"/>
    </source>
</evidence>
<sequence length="448" mass="46978">MKSNTLSFGSILTIGLMLFALFLGAGNMIFPPLLGQQAGEHVGLAILGFLFTGVGLPLLGIMAIAYTGGNPQQLASRVHPVFGIVFIITLYLTIGPFYALPRTATVSYEIGIVPFLPDILMGSTLPLLLFSVLFFILTALLSLNPSKLVDRIGKFLTPALLIILTTLVAGAFITPMGSPGEPTEAYASSAFFTGFIEGYLTLDALGALVFAIVVIQAIKEKNITDRSSIVRVTMYAGLIAATGLALVYLALSHLGATSISAIGEQDNGGTLLSAVVSYLYGSSGAVILALAIAAACLTTSVGLVTATSTYFSRLIPSLSYRSFVFIFSGFSMIVSNIGLTQLIAISIPVLVMIYPIAIVLIFLAFIDPLFNGYRAVYIGTMIPTIIIGVFDGLSASGLVGTDFTSSLAFLPLMEQGVGWVVPAIVGGFIGFGIALILQHSARTSTTHT</sequence>
<organism evidence="10 11">
    <name type="scientific">Jeotgalibacillus marinus</name>
    <dbReference type="NCBI Taxonomy" id="86667"/>
    <lineage>
        <taxon>Bacteria</taxon>
        <taxon>Bacillati</taxon>
        <taxon>Bacillota</taxon>
        <taxon>Bacilli</taxon>
        <taxon>Bacillales</taxon>
        <taxon>Caryophanaceae</taxon>
        <taxon>Jeotgalibacillus</taxon>
    </lineage>
</organism>
<keyword evidence="4" id="KW-1003">Cell membrane</keyword>
<name>A0ABV3Q160_9BACL</name>
<feature type="transmembrane region" description="Helical" evidence="9">
    <location>
        <begin position="119"/>
        <end position="143"/>
    </location>
</feature>
<feature type="transmembrane region" description="Helical" evidence="9">
    <location>
        <begin position="375"/>
        <end position="399"/>
    </location>
</feature>
<comment type="subcellular location">
    <subcellularLocation>
        <location evidence="1 9">Cell membrane</location>
        <topology evidence="1 9">Multi-pass membrane protein</topology>
    </subcellularLocation>
</comment>
<feature type="transmembrane region" description="Helical" evidence="9">
    <location>
        <begin position="155"/>
        <end position="178"/>
    </location>
</feature>
<keyword evidence="11" id="KW-1185">Reference proteome</keyword>
<gene>
    <name evidence="10" type="primary">brnQ</name>
    <name evidence="10" type="ORF">AB1471_02610</name>
</gene>
<feature type="transmembrane region" description="Helical" evidence="9">
    <location>
        <begin position="318"/>
        <end position="337"/>
    </location>
</feature>
<dbReference type="InterPro" id="IPR004685">
    <property type="entry name" value="Brnchd-chn_aa_trnsp_Livcs"/>
</dbReference>
<comment type="similarity">
    <text evidence="2 9">Belongs to the branched chain amino acid transporter family.</text>
</comment>
<feature type="transmembrane region" description="Helical" evidence="9">
    <location>
        <begin position="198"/>
        <end position="218"/>
    </location>
</feature>
<keyword evidence="5 9" id="KW-0812">Transmembrane</keyword>
<dbReference type="PANTHER" id="PTHR30588">
    <property type="entry name" value="BRANCHED-CHAIN AMINO ACID TRANSPORT SYSTEM 2 CARRIER PROTEIN"/>
    <property type="match status" value="1"/>
</dbReference>
<reference evidence="10 11" key="1">
    <citation type="journal article" date="1979" name="Int. J. Syst. Evol. Microbiol.">
        <title>Bacillus globisporus subsp. marinus subsp. nov.</title>
        <authorList>
            <person name="Liu H."/>
        </authorList>
    </citation>
    <scope>NUCLEOTIDE SEQUENCE [LARGE SCALE GENOMIC DNA]</scope>
    <source>
        <strain evidence="10 11">DSM 1297</strain>
    </source>
</reference>
<evidence type="ECO:0000313" key="11">
    <source>
        <dbReference type="Proteomes" id="UP001556040"/>
    </source>
</evidence>
<dbReference type="Pfam" id="PF05525">
    <property type="entry name" value="Branch_AA_trans"/>
    <property type="match status" value="1"/>
</dbReference>
<evidence type="ECO:0000256" key="2">
    <source>
        <dbReference type="ARBA" id="ARBA00008540"/>
    </source>
</evidence>
<keyword evidence="3 9" id="KW-0813">Transport</keyword>
<feature type="transmembrane region" description="Helical" evidence="9">
    <location>
        <begin position="230"/>
        <end position="251"/>
    </location>
</feature>
<dbReference type="RefSeq" id="WP_367778006.1">
    <property type="nucleotide sequence ID" value="NZ_JBFMIA010000001.1"/>
</dbReference>
<evidence type="ECO:0000256" key="7">
    <source>
        <dbReference type="ARBA" id="ARBA00022989"/>
    </source>
</evidence>
<evidence type="ECO:0000256" key="8">
    <source>
        <dbReference type="ARBA" id="ARBA00023136"/>
    </source>
</evidence>
<keyword evidence="8 9" id="KW-0472">Membrane</keyword>
<feature type="transmembrane region" description="Helical" evidence="9">
    <location>
        <begin position="343"/>
        <end position="366"/>
    </location>
</feature>
<evidence type="ECO:0000256" key="9">
    <source>
        <dbReference type="RuleBase" id="RU362122"/>
    </source>
</evidence>
<evidence type="ECO:0000256" key="5">
    <source>
        <dbReference type="ARBA" id="ARBA00022692"/>
    </source>
</evidence>
<feature type="transmembrane region" description="Helical" evidence="9">
    <location>
        <begin position="7"/>
        <end position="30"/>
    </location>
</feature>
<dbReference type="EMBL" id="JBFMIA010000001">
    <property type="protein sequence ID" value="MEW9500689.1"/>
    <property type="molecule type" value="Genomic_DNA"/>
</dbReference>